<reference evidence="2" key="2">
    <citation type="submission" date="2021-03" db="UniProtKB">
        <authorList>
            <consortium name="EnsemblPlants"/>
        </authorList>
    </citation>
    <scope>IDENTIFICATION</scope>
</reference>
<evidence type="ECO:0000313" key="2">
    <source>
        <dbReference type="EnsemblPlants" id="AUR62014531-RA:cds"/>
    </source>
</evidence>
<keyword evidence="1" id="KW-0472">Membrane</keyword>
<sequence>MGFPVAEPSAPPTNGGAVGEFSTGLCDCLSDIPLCCLTCWCPCITFGRIAEIVDKGSSSCGVSGALYSLIMVVAGCQWIYSCSYRSKMKKQYGIPENCCADCCTHFWCESCALCQEYRELEHCGYDVSLGWHGNMERQNQGRVVPPPMPGGMTR</sequence>
<dbReference type="Proteomes" id="UP000596660">
    <property type="component" value="Unplaced"/>
</dbReference>
<keyword evidence="1" id="KW-0812">Transmembrane</keyword>
<protein>
    <submittedName>
        <fullName evidence="2">Uncharacterized protein</fullName>
    </submittedName>
</protein>
<keyword evidence="3" id="KW-1185">Reference proteome</keyword>
<dbReference type="Gramene" id="AUR62014531-RA">
    <property type="protein sequence ID" value="AUR62014531-RA:cds"/>
    <property type="gene ID" value="AUR62014531"/>
</dbReference>
<dbReference type="OMA" id="IFTAIQC"/>
<organism evidence="2 3">
    <name type="scientific">Chenopodium quinoa</name>
    <name type="common">Quinoa</name>
    <dbReference type="NCBI Taxonomy" id="63459"/>
    <lineage>
        <taxon>Eukaryota</taxon>
        <taxon>Viridiplantae</taxon>
        <taxon>Streptophyta</taxon>
        <taxon>Embryophyta</taxon>
        <taxon>Tracheophyta</taxon>
        <taxon>Spermatophyta</taxon>
        <taxon>Magnoliopsida</taxon>
        <taxon>eudicotyledons</taxon>
        <taxon>Gunneridae</taxon>
        <taxon>Pentapetalae</taxon>
        <taxon>Caryophyllales</taxon>
        <taxon>Chenopodiaceae</taxon>
        <taxon>Chenopodioideae</taxon>
        <taxon>Atripliceae</taxon>
        <taxon>Chenopodium</taxon>
    </lineage>
</organism>
<dbReference type="NCBIfam" id="TIGR01571">
    <property type="entry name" value="A_thal_Cys_rich"/>
    <property type="match status" value="1"/>
</dbReference>
<evidence type="ECO:0000256" key="1">
    <source>
        <dbReference type="SAM" id="Phobius"/>
    </source>
</evidence>
<evidence type="ECO:0000313" key="3">
    <source>
        <dbReference type="Proteomes" id="UP000596660"/>
    </source>
</evidence>
<dbReference type="AlphaFoldDB" id="A0A803LKN4"/>
<accession>A0A803LKN4</accession>
<proteinExistence type="predicted"/>
<keyword evidence="1" id="KW-1133">Transmembrane helix</keyword>
<dbReference type="InterPro" id="IPR006461">
    <property type="entry name" value="PLAC_motif_containing"/>
</dbReference>
<name>A0A803LKN4_CHEQI</name>
<dbReference type="Pfam" id="PF04749">
    <property type="entry name" value="PLAC8"/>
    <property type="match status" value="1"/>
</dbReference>
<feature type="transmembrane region" description="Helical" evidence="1">
    <location>
        <begin position="61"/>
        <end position="80"/>
    </location>
</feature>
<dbReference type="PANTHER" id="PTHR15907">
    <property type="entry name" value="DUF614 FAMILY PROTEIN-RELATED"/>
    <property type="match status" value="1"/>
</dbReference>
<reference evidence="2" key="1">
    <citation type="journal article" date="2017" name="Nature">
        <title>The genome of Chenopodium quinoa.</title>
        <authorList>
            <person name="Jarvis D.E."/>
            <person name="Ho Y.S."/>
            <person name="Lightfoot D.J."/>
            <person name="Schmoeckel S.M."/>
            <person name="Li B."/>
            <person name="Borm T.J.A."/>
            <person name="Ohyanagi H."/>
            <person name="Mineta K."/>
            <person name="Michell C.T."/>
            <person name="Saber N."/>
            <person name="Kharbatia N.M."/>
            <person name="Rupper R.R."/>
            <person name="Sharp A.R."/>
            <person name="Dally N."/>
            <person name="Boughton B.A."/>
            <person name="Woo Y.H."/>
            <person name="Gao G."/>
            <person name="Schijlen E.G.W.M."/>
            <person name="Guo X."/>
            <person name="Momin A.A."/>
            <person name="Negrao S."/>
            <person name="Al-Babili S."/>
            <person name="Gehring C."/>
            <person name="Roessner U."/>
            <person name="Jung C."/>
            <person name="Murphy K."/>
            <person name="Arold S.T."/>
            <person name="Gojobori T."/>
            <person name="van der Linden C.G."/>
            <person name="van Loo E.N."/>
            <person name="Jellen E.N."/>
            <person name="Maughan P.J."/>
            <person name="Tester M."/>
        </authorList>
    </citation>
    <scope>NUCLEOTIDE SEQUENCE [LARGE SCALE GENOMIC DNA]</scope>
    <source>
        <strain evidence="2">cv. PI 614886</strain>
    </source>
</reference>
<dbReference type="EnsemblPlants" id="AUR62014531-RA">
    <property type="protein sequence ID" value="AUR62014531-RA:cds"/>
    <property type="gene ID" value="AUR62014531"/>
</dbReference>